<name>A0A3G9K776_MICVR</name>
<gene>
    <name evidence="3" type="ORF">myaer102_46940</name>
</gene>
<dbReference type="Pfam" id="PF05419">
    <property type="entry name" value="GUN4"/>
    <property type="match status" value="1"/>
</dbReference>
<accession>A0A3G9K776</accession>
<feature type="domain" description="GUN4-like" evidence="2">
    <location>
        <begin position="77"/>
        <end position="226"/>
    </location>
</feature>
<protein>
    <recommendedName>
        <fullName evidence="2">GUN4-like domain-containing protein</fullName>
    </recommendedName>
</protein>
<sequence length="244" mass="27399">MKHNYQFVLMGLLVSNLGFFVQDIILPPARLAAEPPPTGTTTTPTVTPTPGMTTPTITPTPGMTTPTVTPSVGTPASEETKLYKELEDALIRQDWRKADAATFQLLLAIVGPQSKQQGRFVLEEWRQKLSSDKDAFCKKVVDIDALWSSKSGGQLGFKVQKDIFEEVGKNASKFYETIQWRLPGQDIVKVEWRYEQLEGKTKYIAGLEPIFTKSPTPPRGHLPAMLEWEDGREHRFQMIYICGL</sequence>
<dbReference type="Gene3D" id="1.25.40.620">
    <property type="match status" value="1"/>
</dbReference>
<dbReference type="SUPFAM" id="SSF140869">
    <property type="entry name" value="GUN4-like"/>
    <property type="match status" value="1"/>
</dbReference>
<organism evidence="3 4">
    <name type="scientific">Microcystis viridis NIES-102</name>
    <dbReference type="NCBI Taxonomy" id="213615"/>
    <lineage>
        <taxon>Bacteria</taxon>
        <taxon>Bacillati</taxon>
        <taxon>Cyanobacteriota</taxon>
        <taxon>Cyanophyceae</taxon>
        <taxon>Oscillatoriophycideae</taxon>
        <taxon>Chroococcales</taxon>
        <taxon>Microcystaceae</taxon>
        <taxon>Microcystis</taxon>
    </lineage>
</organism>
<reference evidence="3 4" key="1">
    <citation type="submission" date="2018-11" db="EMBL/GenBank/DDBJ databases">
        <title>Complete genome sequence of Microcystis aeruginosa NIES-102.</title>
        <authorList>
            <person name="Yamaguchi H."/>
            <person name="Suzuki S."/>
            <person name="Kawachi M."/>
        </authorList>
    </citation>
    <scope>NUCLEOTIDE SEQUENCE [LARGE SCALE GENOMIC DNA]</scope>
    <source>
        <strain evidence="3 4">NIES-102</strain>
    </source>
</reference>
<dbReference type="PANTHER" id="PTHR34800:SF1">
    <property type="entry name" value="TETRAPYRROLE-BINDING PROTEIN, CHLOROPLASTIC"/>
    <property type="match status" value="1"/>
</dbReference>
<evidence type="ECO:0000313" key="3">
    <source>
        <dbReference type="EMBL" id="BBH42055.1"/>
    </source>
</evidence>
<dbReference type="InterPro" id="IPR008629">
    <property type="entry name" value="GUN4-like"/>
</dbReference>
<dbReference type="AlphaFoldDB" id="A0A3G9K776"/>
<evidence type="ECO:0000313" key="4">
    <source>
        <dbReference type="Proteomes" id="UP000278152"/>
    </source>
</evidence>
<dbReference type="InterPro" id="IPR037215">
    <property type="entry name" value="GUN4-like_sf"/>
</dbReference>
<dbReference type="GO" id="GO:0046906">
    <property type="term" value="F:tetrapyrrole binding"/>
    <property type="evidence" value="ECO:0007669"/>
    <property type="project" value="TreeGrafter"/>
</dbReference>
<evidence type="ECO:0000259" key="2">
    <source>
        <dbReference type="Pfam" id="PF05419"/>
    </source>
</evidence>
<dbReference type="EMBL" id="AP019314">
    <property type="protein sequence ID" value="BBH42055.1"/>
    <property type="molecule type" value="Genomic_DNA"/>
</dbReference>
<feature type="compositionally biased region" description="Low complexity" evidence="1">
    <location>
        <begin position="31"/>
        <end position="75"/>
    </location>
</feature>
<proteinExistence type="predicted"/>
<dbReference type="Proteomes" id="UP000278152">
    <property type="component" value="Chromosome"/>
</dbReference>
<evidence type="ECO:0000256" key="1">
    <source>
        <dbReference type="SAM" id="MobiDB-lite"/>
    </source>
</evidence>
<dbReference type="RefSeq" id="WP_125732029.1">
    <property type="nucleotide sequence ID" value="NZ_AP019314.1"/>
</dbReference>
<feature type="region of interest" description="Disordered" evidence="1">
    <location>
        <begin position="31"/>
        <end position="76"/>
    </location>
</feature>
<dbReference type="PANTHER" id="PTHR34800">
    <property type="entry name" value="TETRAPYRROLE-BINDING PROTEIN, CHLOROPLASTIC"/>
    <property type="match status" value="1"/>
</dbReference>
<dbReference type="Gene3D" id="1.10.10.1770">
    <property type="entry name" value="Gun4-like"/>
    <property type="match status" value="1"/>
</dbReference>
<dbReference type="KEGG" id="mvz:myaer102_46940"/>